<protein>
    <recommendedName>
        <fullName evidence="3">CDP-Glycerol:Poly(Glycerophosphate) glycerophosphotransferase</fullName>
    </recommendedName>
</protein>
<dbReference type="EMBL" id="FNCN01000010">
    <property type="protein sequence ID" value="SDH02851.1"/>
    <property type="molecule type" value="Genomic_DNA"/>
</dbReference>
<organism evidence="1 2">
    <name type="scientific">Sinosporangium album</name>
    <dbReference type="NCBI Taxonomy" id="504805"/>
    <lineage>
        <taxon>Bacteria</taxon>
        <taxon>Bacillati</taxon>
        <taxon>Actinomycetota</taxon>
        <taxon>Actinomycetes</taxon>
        <taxon>Streptosporangiales</taxon>
        <taxon>Streptosporangiaceae</taxon>
        <taxon>Sinosporangium</taxon>
    </lineage>
</organism>
<reference evidence="1 2" key="1">
    <citation type="submission" date="2016-10" db="EMBL/GenBank/DDBJ databases">
        <authorList>
            <person name="de Groot N.N."/>
        </authorList>
    </citation>
    <scope>NUCLEOTIDE SEQUENCE [LARGE SCALE GENOMIC DNA]</scope>
    <source>
        <strain evidence="1 2">CPCC 201354</strain>
    </source>
</reference>
<accession>A0A1G7Z257</accession>
<sequence length="410" mass="44773">MTYAGRLVKGPFSLAARYGDTNRTERTVVAVVHHFAGATRLLDVLPLVERDERVQTVFTVPPSSVFEESAHSFLRSTGALMMPWAQAVETPFDLALSAALGHLEQLHCPILAMEHGAGPYSYVPIRSGSGSLARRAVISLGARGLVTHGRVIPSALMLPHAHDRELLAQECPEALPAAVVAGDPCLDRMLASRHLRLAYRNALGVGPSQKLVVVTSHFGEDSLLQNHRELLLRLPAELPTEDYRAVVILHPNIWFWHGRRQVAAWFDACSRSRVTVLPPEEGWRAALVAADSVIGDRGSLACYGAALGAPVLLAPFKEENVVPDSLFACLAAIAPRLDPDSPLVDQLEALERLWTPEDTVAVRSRLVSVPGQAARLFRQTMYRLMRLSEPVSEARTEPVPMPLPLRHASS</sequence>
<evidence type="ECO:0000313" key="2">
    <source>
        <dbReference type="Proteomes" id="UP000198923"/>
    </source>
</evidence>
<dbReference type="OrthoDB" id="3661391at2"/>
<dbReference type="STRING" id="504805.SAMN05421505_110162"/>
<name>A0A1G7Z257_9ACTN</name>
<dbReference type="SUPFAM" id="SSF53756">
    <property type="entry name" value="UDP-Glycosyltransferase/glycogen phosphorylase"/>
    <property type="match status" value="1"/>
</dbReference>
<proteinExistence type="predicted"/>
<dbReference type="RefSeq" id="WP_143020242.1">
    <property type="nucleotide sequence ID" value="NZ_FNCN01000010.1"/>
</dbReference>
<dbReference type="AlphaFoldDB" id="A0A1G7Z257"/>
<evidence type="ECO:0000313" key="1">
    <source>
        <dbReference type="EMBL" id="SDH02851.1"/>
    </source>
</evidence>
<evidence type="ECO:0008006" key="3">
    <source>
        <dbReference type="Google" id="ProtNLM"/>
    </source>
</evidence>
<gene>
    <name evidence="1" type="ORF">SAMN05421505_110162</name>
</gene>
<keyword evidence="2" id="KW-1185">Reference proteome</keyword>
<dbReference type="Proteomes" id="UP000198923">
    <property type="component" value="Unassembled WGS sequence"/>
</dbReference>